<name>A0A9W7APG8_9STRA</name>
<gene>
    <name evidence="1" type="ORF">TrRE_jg477</name>
</gene>
<feature type="non-terminal residue" evidence="1">
    <location>
        <position position="215"/>
    </location>
</feature>
<proteinExistence type="predicted"/>
<organism evidence="1 2">
    <name type="scientific">Triparma retinervis</name>
    <dbReference type="NCBI Taxonomy" id="2557542"/>
    <lineage>
        <taxon>Eukaryota</taxon>
        <taxon>Sar</taxon>
        <taxon>Stramenopiles</taxon>
        <taxon>Ochrophyta</taxon>
        <taxon>Bolidophyceae</taxon>
        <taxon>Parmales</taxon>
        <taxon>Triparmaceae</taxon>
        <taxon>Triparma</taxon>
    </lineage>
</organism>
<dbReference type="Proteomes" id="UP001165082">
    <property type="component" value="Unassembled WGS sequence"/>
</dbReference>
<dbReference type="EMBL" id="BRXZ01001620">
    <property type="protein sequence ID" value="GMH75374.1"/>
    <property type="molecule type" value="Genomic_DNA"/>
</dbReference>
<dbReference type="OrthoDB" id="10456380at2759"/>
<protein>
    <submittedName>
        <fullName evidence="1">Uncharacterized protein</fullName>
    </submittedName>
</protein>
<accession>A0A9W7APG8</accession>
<dbReference type="AlphaFoldDB" id="A0A9W7APG8"/>
<keyword evidence="2" id="KW-1185">Reference proteome</keyword>
<reference evidence="1" key="1">
    <citation type="submission" date="2022-07" db="EMBL/GenBank/DDBJ databases">
        <title>Genome analysis of Parmales, a sister group of diatoms, reveals the evolutionary specialization of diatoms from phago-mixotrophs to photoautotrophs.</title>
        <authorList>
            <person name="Ban H."/>
            <person name="Sato S."/>
            <person name="Yoshikawa S."/>
            <person name="Kazumasa Y."/>
            <person name="Nakamura Y."/>
            <person name="Ichinomiya M."/>
            <person name="Saitoh K."/>
            <person name="Sato N."/>
            <person name="Blanc-Mathieu R."/>
            <person name="Endo H."/>
            <person name="Kuwata A."/>
            <person name="Ogata H."/>
        </authorList>
    </citation>
    <scope>NUCLEOTIDE SEQUENCE</scope>
</reference>
<evidence type="ECO:0000313" key="1">
    <source>
        <dbReference type="EMBL" id="GMH75374.1"/>
    </source>
</evidence>
<comment type="caution">
    <text evidence="1">The sequence shown here is derived from an EMBL/GenBank/DDBJ whole genome shotgun (WGS) entry which is preliminary data.</text>
</comment>
<evidence type="ECO:0000313" key="2">
    <source>
        <dbReference type="Proteomes" id="UP001165082"/>
    </source>
</evidence>
<sequence length="215" mass="24020">MLVSNPTPSPDASPLRVDPQKARELMIAVKERYERDKGEGRKWDGEEVRDLLRTLTTVYPGDEGFEGVWRVVGEEEMEGWDMEVLGGVIFSAWRSGVKAPSTEKIVQRVGARALQCDRECSGNTAARVLFCVGRMSGGEEFKDRVFERYVDNMLGRGMGSREISMGMRALARWKDGAEFLGIFDSLAKRMARDDALRRATVGEVTGALWACGKVY</sequence>